<sequence length="332" mass="36016">MPDRTDRDFPQIRGQRGLATVAQLLEAGWTVSAVRVKRRTSWQEPLPRVLVPHRGPIDTTTLLVAQALWAGPEAAVLTGAHALVRLGLKPARTDQVSFVVGVNSRSRSHGAVRLHRSSRKPAVAGNVGVVRVSGPSRALADAAVYERHAPQDLQHLAISVLQRGRTTPEILERELYLRPRAKVEPLWKGLAAFRGGAWSRPEAVLREVVEGDGGLPPLETNCRLLTADGRTLVGTPDGYFEAAGVAVQVHSRQYHQGFDDQGGDQWASTVERDSDMTAAGVRVVGVSPWTLYSRPERFLKRLRAVVAVGLEGPRPNVRVVPSATDPDGELAG</sequence>
<reference evidence="1 2" key="1">
    <citation type="submission" date="2024-09" db="EMBL/GenBank/DDBJ databases">
        <authorList>
            <person name="Sun Q."/>
            <person name="Mori K."/>
        </authorList>
    </citation>
    <scope>NUCLEOTIDE SEQUENCE [LARGE SCALE GENOMIC DNA]</scope>
    <source>
        <strain evidence="1 2">JCM 12763</strain>
    </source>
</reference>
<organism evidence="1 2">
    <name type="scientific">Ornithinimicrobium kibberense</name>
    <dbReference type="NCBI Taxonomy" id="282060"/>
    <lineage>
        <taxon>Bacteria</taxon>
        <taxon>Bacillati</taxon>
        <taxon>Actinomycetota</taxon>
        <taxon>Actinomycetes</taxon>
        <taxon>Micrococcales</taxon>
        <taxon>Ornithinimicrobiaceae</taxon>
        <taxon>Ornithinimicrobium</taxon>
    </lineage>
</organism>
<proteinExistence type="predicted"/>
<evidence type="ECO:0008006" key="3">
    <source>
        <dbReference type="Google" id="ProtNLM"/>
    </source>
</evidence>
<evidence type="ECO:0000313" key="1">
    <source>
        <dbReference type="EMBL" id="MFB9732216.1"/>
    </source>
</evidence>
<keyword evidence="2" id="KW-1185">Reference proteome</keyword>
<evidence type="ECO:0000313" key="2">
    <source>
        <dbReference type="Proteomes" id="UP001589613"/>
    </source>
</evidence>
<accession>A0ABV5V339</accession>
<gene>
    <name evidence="1" type="ORF">ACFFN0_09185</name>
</gene>
<dbReference type="RefSeq" id="WP_141338296.1">
    <property type="nucleotide sequence ID" value="NZ_JBHMAX010000017.1"/>
</dbReference>
<dbReference type="EMBL" id="JBHMAX010000017">
    <property type="protein sequence ID" value="MFB9732216.1"/>
    <property type="molecule type" value="Genomic_DNA"/>
</dbReference>
<dbReference type="Proteomes" id="UP001589613">
    <property type="component" value="Unassembled WGS sequence"/>
</dbReference>
<protein>
    <recommendedName>
        <fullName evidence="3">Transcriptional regulator, AbiEi antitoxin, Type IV TA system</fullName>
    </recommendedName>
</protein>
<comment type="caution">
    <text evidence="1">The sequence shown here is derived from an EMBL/GenBank/DDBJ whole genome shotgun (WGS) entry which is preliminary data.</text>
</comment>
<name>A0ABV5V339_9MICO</name>